<evidence type="ECO:0000256" key="1">
    <source>
        <dbReference type="SAM" id="SignalP"/>
    </source>
</evidence>
<protein>
    <submittedName>
        <fullName evidence="2">Uncharacterized protein</fullName>
    </submittedName>
</protein>
<name>A0A232FEL9_9HYME</name>
<comment type="caution">
    <text evidence="2">The sequence shown here is derived from an EMBL/GenBank/DDBJ whole genome shotgun (WGS) entry which is preliminary data.</text>
</comment>
<gene>
    <name evidence="2" type="ORF">TSAR_004269</name>
</gene>
<keyword evidence="1" id="KW-0732">Signal</keyword>
<evidence type="ECO:0000313" key="2">
    <source>
        <dbReference type="EMBL" id="OXU29102.1"/>
    </source>
</evidence>
<feature type="chain" id="PRO_5012421019" evidence="1">
    <location>
        <begin position="21"/>
        <end position="124"/>
    </location>
</feature>
<dbReference type="EMBL" id="NNAY01000337">
    <property type="protein sequence ID" value="OXU29102.1"/>
    <property type="molecule type" value="Genomic_DNA"/>
</dbReference>
<dbReference type="AlphaFoldDB" id="A0A232FEL9"/>
<keyword evidence="3" id="KW-1185">Reference proteome</keyword>
<feature type="signal peptide" evidence="1">
    <location>
        <begin position="1"/>
        <end position="20"/>
    </location>
</feature>
<accession>A0A232FEL9</accession>
<dbReference type="Proteomes" id="UP000215335">
    <property type="component" value="Unassembled WGS sequence"/>
</dbReference>
<reference evidence="2 3" key="1">
    <citation type="journal article" date="2017" name="Curr. Biol.">
        <title>The Evolution of Venom by Co-option of Single-Copy Genes.</title>
        <authorList>
            <person name="Martinson E.O."/>
            <person name="Mrinalini"/>
            <person name="Kelkar Y.D."/>
            <person name="Chang C.H."/>
            <person name="Werren J.H."/>
        </authorList>
    </citation>
    <scope>NUCLEOTIDE SEQUENCE [LARGE SCALE GENOMIC DNA]</scope>
    <source>
        <strain evidence="2 3">Alberta</strain>
        <tissue evidence="2">Whole body</tissue>
    </source>
</reference>
<evidence type="ECO:0000313" key="3">
    <source>
        <dbReference type="Proteomes" id="UP000215335"/>
    </source>
</evidence>
<proteinExistence type="predicted"/>
<sequence length="124" mass="13796">MQLVTAFGRLALLMCNIADADKGTLATALLLQARVGWQNLRDKLVNPEAISQLSIDDLDENMLDDESDVTNTPDEIIACKRKIGVQGDGTWQRRGHRSYNEVFTILGQKSGKMFKNALERSSKT</sequence>
<organism evidence="2 3">
    <name type="scientific">Trichomalopsis sarcophagae</name>
    <dbReference type="NCBI Taxonomy" id="543379"/>
    <lineage>
        <taxon>Eukaryota</taxon>
        <taxon>Metazoa</taxon>
        <taxon>Ecdysozoa</taxon>
        <taxon>Arthropoda</taxon>
        <taxon>Hexapoda</taxon>
        <taxon>Insecta</taxon>
        <taxon>Pterygota</taxon>
        <taxon>Neoptera</taxon>
        <taxon>Endopterygota</taxon>
        <taxon>Hymenoptera</taxon>
        <taxon>Apocrita</taxon>
        <taxon>Proctotrupomorpha</taxon>
        <taxon>Chalcidoidea</taxon>
        <taxon>Pteromalidae</taxon>
        <taxon>Pteromalinae</taxon>
        <taxon>Trichomalopsis</taxon>
    </lineage>
</organism>